<dbReference type="RefSeq" id="WP_015709110.1">
    <property type="nucleotide sequence ID" value="NC_015578.1"/>
</dbReference>
<organism evidence="11 12">
    <name type="scientific">Treponema primitia (strain ATCC BAA-887 / DSM 12427 / ZAS-2)</name>
    <dbReference type="NCBI Taxonomy" id="545694"/>
    <lineage>
        <taxon>Bacteria</taxon>
        <taxon>Pseudomonadati</taxon>
        <taxon>Spirochaetota</taxon>
        <taxon>Spirochaetia</taxon>
        <taxon>Spirochaetales</taxon>
        <taxon>Treponemataceae</taxon>
        <taxon>Treponema</taxon>
    </lineage>
</organism>
<evidence type="ECO:0000256" key="7">
    <source>
        <dbReference type="ARBA" id="ARBA00047942"/>
    </source>
</evidence>
<feature type="domain" description="Restriction endonuclease type I HsdR N-terminal" evidence="8">
    <location>
        <begin position="59"/>
        <end position="141"/>
    </location>
</feature>
<feature type="domain" description="Type II methyltransferase M.TaqI-like" evidence="9">
    <location>
        <begin position="457"/>
        <end position="643"/>
    </location>
</feature>
<keyword evidence="4" id="KW-0949">S-adenosyl-L-methionine</keyword>
<evidence type="ECO:0000313" key="12">
    <source>
        <dbReference type="Proteomes" id="UP000009223"/>
    </source>
</evidence>
<gene>
    <name evidence="11" type="ordered locus">TREPR_0948</name>
</gene>
<keyword evidence="5" id="KW-0680">Restriction system</keyword>
<dbReference type="eggNOG" id="COG0827">
    <property type="taxonomic scope" value="Bacteria"/>
</dbReference>
<name>F5YI51_TREPZ</name>
<dbReference type="STRING" id="545694.TREPR_0948"/>
<dbReference type="GO" id="GO:0003677">
    <property type="term" value="F:DNA binding"/>
    <property type="evidence" value="ECO:0007669"/>
    <property type="project" value="UniProtKB-KW"/>
</dbReference>
<dbReference type="GO" id="GO:0005524">
    <property type="term" value="F:ATP binding"/>
    <property type="evidence" value="ECO:0007669"/>
    <property type="project" value="UniProtKB-KW"/>
</dbReference>
<reference evidence="12" key="1">
    <citation type="submission" date="2009-12" db="EMBL/GenBank/DDBJ databases">
        <title>Complete sequence of Treponema primitia strain ZAS-2.</title>
        <authorList>
            <person name="Tetu S.G."/>
            <person name="Matson E."/>
            <person name="Ren Q."/>
            <person name="Seshadri R."/>
            <person name="Elbourne L."/>
            <person name="Hassan K.A."/>
            <person name="Durkin A."/>
            <person name="Radune D."/>
            <person name="Mohamoud Y."/>
            <person name="Shay R."/>
            <person name="Jin S."/>
            <person name="Zhang X."/>
            <person name="Lucey K."/>
            <person name="Ballor N.R."/>
            <person name="Ottesen E."/>
            <person name="Rosenthal R."/>
            <person name="Allen A."/>
            <person name="Leadbetter J.R."/>
            <person name="Paulsen I.T."/>
        </authorList>
    </citation>
    <scope>NUCLEOTIDE SEQUENCE [LARGE SCALE GENOMIC DNA]</scope>
    <source>
        <strain evidence="12">ATCC BAA-887 / DSM 12427 / ZAS-2</strain>
    </source>
</reference>
<evidence type="ECO:0000259" key="9">
    <source>
        <dbReference type="Pfam" id="PF07669"/>
    </source>
</evidence>
<feature type="domain" description="TaqI-like C-terminal specificity" evidence="10">
    <location>
        <begin position="761"/>
        <end position="877"/>
    </location>
</feature>
<sequence>MNDETPKLKALARLTALFSTNYAQYKSSGYDESNARTDFIDKFFEMLDWDVRNEQGFSENYREVIREDKVKIDGQQKAPDYCFRIGGMRKFFVEAKKPGVNIKDNPEPAFQIRRYAYTAKLPLSILTDFDEFAVYDTRIKPDKSDKASVARIFYCTFQEYEQQFDFICNTFSKNAILKGSFDRYVEENKNKKGTTPIDEDLLFFVEDWRIELAKNIALRNPDISIYNLNTVVQKTIDRILFLRIAESKGIEDADLLKTVSQSINVYEHLNQLFIRANIKYNSGLFKPESWIEQVRIDNKILSNIIVNLYYPDCPYEFAVLPVEILGNIYEKFLGKTIRFKGVKGGHSAVIEEKPEVRKAGGVYYTPQYIVDYIVQNTVGMLIKDKTPDEIAALRFVDPACGSGSFLVGAYQYLLNYHLDYYTNGKNKKAAIKKEKIYEAAHDAYKLTIAEKQQILQNNIYGVDIDSQAVEVTKLSLYLKLLENEGNEASGQLFRFSDMALLPSLENNIKCGNSLISTDFYAQGDLGLSDEEQFKVNCFDWDKEFAGVFKAGGFDAVIGNPPYTYLISDEIQRYFQWMYKYQDYQKDLYLIFLEKYSKLLKQSGTFGVIVSNTWLLSVTYRKIRQYLTLSYRWRKILYLPEKVFSEAVVDTHVLIFDYNVPKENDYFDVEVCRNKAVTQMHTVQFSDIPKDGSPINVTVNPKGRILFNKIIQQCRPLSDYCNIYNGVKPFEKGKGKPPQSDRVMKEKPYVLEGERTGKEWSPLLRGSLIHRYTNRWNSDYWIQYGEWLAAPRDPAIFTALQKIVVRQTGDSLIATVIGPGVICRDNLHIIINNSDLSLLFYLALVNSKLLNFIYEIINPEKGEALAQVKKSHVEQLPIPVINLSKKSDKTAHDNFVALVDKMLELKLQEHAEPNPKAKTMIQRQIGAVDGQINEAVYRLYGLTEEEIGVVEG</sequence>
<dbReference type="GO" id="GO:0032259">
    <property type="term" value="P:methylation"/>
    <property type="evidence" value="ECO:0007669"/>
    <property type="project" value="UniProtKB-KW"/>
</dbReference>
<dbReference type="InterPro" id="IPR050953">
    <property type="entry name" value="N4_N6_ade-DNA_methylase"/>
</dbReference>
<evidence type="ECO:0000256" key="1">
    <source>
        <dbReference type="ARBA" id="ARBA00011900"/>
    </source>
</evidence>
<dbReference type="PROSITE" id="PS00092">
    <property type="entry name" value="N6_MTASE"/>
    <property type="match status" value="1"/>
</dbReference>
<dbReference type="PANTHER" id="PTHR33841">
    <property type="entry name" value="DNA METHYLTRANSFERASE YEEA-RELATED"/>
    <property type="match status" value="1"/>
</dbReference>
<evidence type="ECO:0000256" key="3">
    <source>
        <dbReference type="ARBA" id="ARBA00022679"/>
    </source>
</evidence>
<dbReference type="InterPro" id="IPR002052">
    <property type="entry name" value="DNA_methylase_N6_adenine_CS"/>
</dbReference>
<dbReference type="EMBL" id="CP001843">
    <property type="protein sequence ID" value="AEF84892.1"/>
    <property type="molecule type" value="Genomic_DNA"/>
</dbReference>
<dbReference type="HOGENOM" id="CLU_002539_2_1_12"/>
<dbReference type="EC" id="2.1.1.72" evidence="1"/>
<dbReference type="InterPro" id="IPR029063">
    <property type="entry name" value="SAM-dependent_MTases_sf"/>
</dbReference>
<keyword evidence="2" id="KW-0489">Methyltransferase</keyword>
<dbReference type="OrthoDB" id="354189at2"/>
<dbReference type="Pfam" id="PF07669">
    <property type="entry name" value="Eco57I"/>
    <property type="match status" value="1"/>
</dbReference>
<accession>F5YI51</accession>
<dbReference type="PRINTS" id="PR00507">
    <property type="entry name" value="N12N6MTFRASE"/>
</dbReference>
<dbReference type="GO" id="GO:0009035">
    <property type="term" value="F:type I site-specific deoxyribonuclease activity"/>
    <property type="evidence" value="ECO:0007669"/>
    <property type="project" value="UniProtKB-EC"/>
</dbReference>
<dbReference type="Pfam" id="PF04313">
    <property type="entry name" value="HSDR_N"/>
    <property type="match status" value="1"/>
</dbReference>
<evidence type="ECO:0000256" key="5">
    <source>
        <dbReference type="ARBA" id="ARBA00022747"/>
    </source>
</evidence>
<dbReference type="Gene3D" id="3.40.50.150">
    <property type="entry name" value="Vaccinia Virus protein VP39"/>
    <property type="match status" value="1"/>
</dbReference>
<keyword evidence="12" id="KW-1185">Reference proteome</keyword>
<proteinExistence type="predicted"/>
<dbReference type="Pfam" id="PF12950">
    <property type="entry name" value="TaqI_C"/>
    <property type="match status" value="1"/>
</dbReference>
<evidence type="ECO:0000259" key="8">
    <source>
        <dbReference type="Pfam" id="PF04313"/>
    </source>
</evidence>
<dbReference type="InterPro" id="IPR011639">
    <property type="entry name" value="MethylTrfase_TaqI-like_dom"/>
</dbReference>
<dbReference type="AlphaFoldDB" id="F5YI51"/>
<dbReference type="PANTHER" id="PTHR33841:SF1">
    <property type="entry name" value="DNA METHYLTRANSFERASE A"/>
    <property type="match status" value="1"/>
</dbReference>
<comment type="catalytic activity">
    <reaction evidence="7">
        <text>a 2'-deoxyadenosine in DNA + S-adenosyl-L-methionine = an N(6)-methyl-2'-deoxyadenosine in DNA + S-adenosyl-L-homocysteine + H(+)</text>
        <dbReference type="Rhea" id="RHEA:15197"/>
        <dbReference type="Rhea" id="RHEA-COMP:12418"/>
        <dbReference type="Rhea" id="RHEA-COMP:12419"/>
        <dbReference type="ChEBI" id="CHEBI:15378"/>
        <dbReference type="ChEBI" id="CHEBI:57856"/>
        <dbReference type="ChEBI" id="CHEBI:59789"/>
        <dbReference type="ChEBI" id="CHEBI:90615"/>
        <dbReference type="ChEBI" id="CHEBI:90616"/>
        <dbReference type="EC" id="2.1.1.72"/>
    </reaction>
</comment>
<dbReference type="InterPro" id="IPR007409">
    <property type="entry name" value="Restrct_endonuc_type1_HsdR_N"/>
</dbReference>
<dbReference type="REBASE" id="36235">
    <property type="entry name" value="TprZAS2ORF948P"/>
</dbReference>
<dbReference type="GO" id="GO:0009007">
    <property type="term" value="F:site-specific DNA-methyltransferase (adenine-specific) activity"/>
    <property type="evidence" value="ECO:0007669"/>
    <property type="project" value="UniProtKB-EC"/>
</dbReference>
<dbReference type="SUPFAM" id="SSF53335">
    <property type="entry name" value="S-adenosyl-L-methionine-dependent methyltransferases"/>
    <property type="match status" value="1"/>
</dbReference>
<evidence type="ECO:0000256" key="6">
    <source>
        <dbReference type="ARBA" id="ARBA00023125"/>
    </source>
</evidence>
<protein>
    <recommendedName>
        <fullName evidence="1">site-specific DNA-methyltransferase (adenine-specific)</fullName>
        <ecNumber evidence="1">2.1.1.72</ecNumber>
    </recommendedName>
</protein>
<keyword evidence="3" id="KW-0808">Transferase</keyword>
<reference evidence="11 12" key="2">
    <citation type="journal article" date="2011" name="ISME J.">
        <title>RNA-seq reveals cooperative metabolic interactions between two termite-gut spirochete species in co-culture.</title>
        <authorList>
            <person name="Rosenthal A.Z."/>
            <person name="Matson E.G."/>
            <person name="Eldar A."/>
            <person name="Leadbetter J.R."/>
        </authorList>
    </citation>
    <scope>NUCLEOTIDE SEQUENCE [LARGE SCALE GENOMIC DNA]</scope>
    <source>
        <strain evidence="12">ATCC BAA-887 / DSM 12427 / ZAS-2</strain>
    </source>
</reference>
<dbReference type="eggNOG" id="COG1002">
    <property type="taxonomic scope" value="Bacteria"/>
</dbReference>
<dbReference type="Proteomes" id="UP000009223">
    <property type="component" value="Chromosome"/>
</dbReference>
<evidence type="ECO:0000256" key="4">
    <source>
        <dbReference type="ARBA" id="ARBA00022691"/>
    </source>
</evidence>
<evidence type="ECO:0000259" key="10">
    <source>
        <dbReference type="Pfam" id="PF12950"/>
    </source>
</evidence>
<evidence type="ECO:0000313" key="11">
    <source>
        <dbReference type="EMBL" id="AEF84892.1"/>
    </source>
</evidence>
<evidence type="ECO:0000256" key="2">
    <source>
        <dbReference type="ARBA" id="ARBA00022603"/>
    </source>
</evidence>
<keyword evidence="6" id="KW-0238">DNA-binding</keyword>
<dbReference type="InterPro" id="IPR025931">
    <property type="entry name" value="TaqI_C"/>
</dbReference>
<dbReference type="GO" id="GO:0009307">
    <property type="term" value="P:DNA restriction-modification system"/>
    <property type="evidence" value="ECO:0007669"/>
    <property type="project" value="UniProtKB-KW"/>
</dbReference>
<dbReference type="KEGG" id="tpi:TREPR_0948"/>